<proteinExistence type="inferred from homology"/>
<protein>
    <submittedName>
        <fullName evidence="2">SDR family oxidoreductase</fullName>
    </submittedName>
</protein>
<dbReference type="AlphaFoldDB" id="A0A4R0HBY9"/>
<dbReference type="PROSITE" id="PS00061">
    <property type="entry name" value="ADH_SHORT"/>
    <property type="match status" value="1"/>
</dbReference>
<sequence length="257" mass="25897">MHQVTADPAAAGRGATRRALVIGATTPIGAAILAALAADGCRVAGVSLEDDPVDGLDLRLTADCSDPTAATEVVDRVAAEFGGLDVLVTAAGRMPLVPAHRTSDVQWRDALSNTLDTVFFPVRAALPHLVASDAGAIVAVSSVNTLVAAPWAAAYTAAKGGVDALVRQLAVEYANRGVRVNAVAPGMVGGEKLPDASTGYPLGRTIQAREVADAVAFLAGPRASAITGVVLPVDGGLSVLSPAVVGRADLQARLQAD</sequence>
<dbReference type="PRINTS" id="PR00080">
    <property type="entry name" value="SDRFAMILY"/>
</dbReference>
<dbReference type="InterPro" id="IPR002347">
    <property type="entry name" value="SDR_fam"/>
</dbReference>
<dbReference type="EMBL" id="SJJZ01000002">
    <property type="protein sequence ID" value="TCC08585.1"/>
    <property type="molecule type" value="Genomic_DNA"/>
</dbReference>
<dbReference type="GO" id="GO:0016616">
    <property type="term" value="F:oxidoreductase activity, acting on the CH-OH group of donors, NAD or NADP as acceptor"/>
    <property type="evidence" value="ECO:0007669"/>
    <property type="project" value="TreeGrafter"/>
</dbReference>
<dbReference type="Proteomes" id="UP000292346">
    <property type="component" value="Unassembled WGS sequence"/>
</dbReference>
<dbReference type="PANTHER" id="PTHR42760">
    <property type="entry name" value="SHORT-CHAIN DEHYDROGENASES/REDUCTASES FAMILY MEMBER"/>
    <property type="match status" value="1"/>
</dbReference>
<reference evidence="2 3" key="1">
    <citation type="submission" date="2019-02" db="EMBL/GenBank/DDBJ databases">
        <title>Kribbella capetownensis sp. nov. and Kribbella speibonae sp. nov., isolated from soil.</title>
        <authorList>
            <person name="Curtis S.M."/>
            <person name="Norton I."/>
            <person name="Everest G.J."/>
            <person name="Meyers P.R."/>
        </authorList>
    </citation>
    <scope>NUCLEOTIDE SEQUENCE [LARGE SCALE GENOMIC DNA]</scope>
    <source>
        <strain evidence="2 3">KCTC 29219</strain>
    </source>
</reference>
<dbReference type="PRINTS" id="PR00081">
    <property type="entry name" value="GDHRDH"/>
</dbReference>
<comment type="caution">
    <text evidence="2">The sequence shown here is derived from an EMBL/GenBank/DDBJ whole genome shotgun (WGS) entry which is preliminary data.</text>
</comment>
<dbReference type="SUPFAM" id="SSF51735">
    <property type="entry name" value="NAD(P)-binding Rossmann-fold domains"/>
    <property type="match status" value="1"/>
</dbReference>
<evidence type="ECO:0000256" key="1">
    <source>
        <dbReference type="ARBA" id="ARBA00006484"/>
    </source>
</evidence>
<dbReference type="Pfam" id="PF13561">
    <property type="entry name" value="adh_short_C2"/>
    <property type="match status" value="1"/>
</dbReference>
<dbReference type="OrthoDB" id="286404at2"/>
<comment type="similarity">
    <text evidence="1">Belongs to the short-chain dehydrogenases/reductases (SDR) family.</text>
</comment>
<dbReference type="InterPro" id="IPR036291">
    <property type="entry name" value="NAD(P)-bd_dom_sf"/>
</dbReference>
<organism evidence="2 3">
    <name type="scientific">Kribbella soli</name>
    <dbReference type="NCBI Taxonomy" id="1124743"/>
    <lineage>
        <taxon>Bacteria</taxon>
        <taxon>Bacillati</taxon>
        <taxon>Actinomycetota</taxon>
        <taxon>Actinomycetes</taxon>
        <taxon>Propionibacteriales</taxon>
        <taxon>Kribbellaceae</taxon>
        <taxon>Kribbella</taxon>
    </lineage>
</organism>
<dbReference type="CDD" id="cd05233">
    <property type="entry name" value="SDR_c"/>
    <property type="match status" value="1"/>
</dbReference>
<name>A0A4R0HBY9_9ACTN</name>
<dbReference type="Gene3D" id="3.40.50.720">
    <property type="entry name" value="NAD(P)-binding Rossmann-like Domain"/>
    <property type="match status" value="1"/>
</dbReference>
<gene>
    <name evidence="2" type="ORF">E0H45_22235</name>
</gene>
<evidence type="ECO:0000313" key="3">
    <source>
        <dbReference type="Proteomes" id="UP000292346"/>
    </source>
</evidence>
<evidence type="ECO:0000313" key="2">
    <source>
        <dbReference type="EMBL" id="TCC08585.1"/>
    </source>
</evidence>
<keyword evidence="3" id="KW-1185">Reference proteome</keyword>
<accession>A0A4R0HBY9</accession>
<dbReference type="InterPro" id="IPR020904">
    <property type="entry name" value="Sc_DH/Rdtase_CS"/>
</dbReference>